<feature type="transmembrane region" description="Helical" evidence="1">
    <location>
        <begin position="85"/>
        <end position="106"/>
    </location>
</feature>
<reference evidence="2" key="2">
    <citation type="submission" date="2019-01" db="EMBL/GenBank/DDBJ databases">
        <authorList>
            <person name="Graves T."/>
            <person name="Eichler E.E."/>
            <person name="Wilson R.K."/>
        </authorList>
    </citation>
    <scope>NUCLEOTIDE SEQUENCE [LARGE SCALE GENOMIC DNA]</scope>
    <source>
        <strain evidence="2">17573</strain>
    </source>
</reference>
<dbReference type="PRINTS" id="PR02045">
    <property type="entry name" value="F138DOMAIN"/>
</dbReference>
<dbReference type="InParanoid" id="A0A5F8A1H2"/>
<reference evidence="2" key="3">
    <citation type="submission" date="2025-08" db="UniProtKB">
        <authorList>
            <consortium name="Ensembl"/>
        </authorList>
    </citation>
    <scope>IDENTIFICATION</scope>
    <source>
        <strain evidence="2">17573</strain>
    </source>
</reference>
<organism evidence="2 3">
    <name type="scientific">Macaca mulatta</name>
    <name type="common">Rhesus macaque</name>
    <dbReference type="NCBI Taxonomy" id="9544"/>
    <lineage>
        <taxon>Eukaryota</taxon>
        <taxon>Metazoa</taxon>
        <taxon>Chordata</taxon>
        <taxon>Craniata</taxon>
        <taxon>Vertebrata</taxon>
        <taxon>Euteleostomi</taxon>
        <taxon>Mammalia</taxon>
        <taxon>Eutheria</taxon>
        <taxon>Euarchontoglires</taxon>
        <taxon>Primates</taxon>
        <taxon>Haplorrhini</taxon>
        <taxon>Catarrhini</taxon>
        <taxon>Cercopithecidae</taxon>
        <taxon>Cercopithecinae</taxon>
        <taxon>Macaca</taxon>
    </lineage>
</organism>
<keyword evidence="1" id="KW-0812">Transmembrane</keyword>
<dbReference type="Proteomes" id="UP000006718">
    <property type="component" value="Chromosome 3"/>
</dbReference>
<dbReference type="VEuPathDB" id="HostDB:ENSMMUG00000057928"/>
<evidence type="ECO:0000313" key="2">
    <source>
        <dbReference type="Ensembl" id="ENSMMUP00000071748.1"/>
    </source>
</evidence>
<dbReference type="PANTHER" id="PTHR12138:SF135">
    <property type="entry name" value="SAM DOMAIN-CONTAINING PROTEIN"/>
    <property type="match status" value="1"/>
</dbReference>
<accession>A0A5F8A1H2</accession>
<proteinExistence type="predicted"/>
<protein>
    <submittedName>
        <fullName evidence="2">Uncharacterized protein</fullName>
    </submittedName>
</protein>
<sequence>MTLGHCHPALVPSLLRQHVTEVPKPIHFWLLFNAIKKKKSLSLLPRLECSGAIIAHHSLELLGSSDLPASASQVAGTTGICHSTWLFFVFLFLIATWSCYIAQAVLEFLASKRSACLGLPKCWDYRSEPPCPAWCGRFC</sequence>
<dbReference type="PANTHER" id="PTHR12138">
    <property type="entry name" value="PRIMATE-EXPANDED PROTEIN FAMILY"/>
    <property type="match status" value="1"/>
</dbReference>
<keyword evidence="1" id="KW-0472">Membrane</keyword>
<name>A0A5F8A1H2_MACMU</name>
<dbReference type="AlphaFoldDB" id="A0A5F8A1H2"/>
<dbReference type="Ensembl" id="ENSMMUT00000105057.1">
    <property type="protein sequence ID" value="ENSMMUP00000071748.1"/>
    <property type="gene ID" value="ENSMMUG00000057928.1"/>
</dbReference>
<keyword evidence="3" id="KW-1185">Reference proteome</keyword>
<reference evidence="3" key="1">
    <citation type="journal article" date="2007" name="Science">
        <title>Evolutionary and biomedical insights from the rhesus macaque genome.</title>
        <authorList>
            <person name="Gibbs R.A."/>
            <person name="Rogers J."/>
            <person name="Katze M.G."/>
            <person name="Bumgarner R."/>
            <person name="Weinstock G.M."/>
            <person name="Mardis E.R."/>
            <person name="Remington K.A."/>
            <person name="Strausberg R.L."/>
            <person name="Venter J.C."/>
            <person name="Wilson R.K."/>
            <person name="Batzer M.A."/>
            <person name="Bustamante C.D."/>
            <person name="Eichler E.E."/>
            <person name="Hahn M.W."/>
            <person name="Hardison R.C."/>
            <person name="Makova K.D."/>
            <person name="Miller W."/>
            <person name="Milosavljevic A."/>
            <person name="Palermo R.E."/>
            <person name="Siepel A."/>
            <person name="Sikela J.M."/>
            <person name="Attaway T."/>
            <person name="Bell S."/>
            <person name="Bernard K.E."/>
            <person name="Buhay C.J."/>
            <person name="Chandrabose M.N."/>
            <person name="Dao M."/>
            <person name="Davis C."/>
            <person name="Delehaunty K.D."/>
            <person name="Ding Y."/>
            <person name="Dinh H.H."/>
            <person name="Dugan-Rocha S."/>
            <person name="Fulton L.A."/>
            <person name="Gabisi R.A."/>
            <person name="Garner T.T."/>
            <person name="Godfrey J."/>
            <person name="Hawes A.C."/>
            <person name="Hernandez J."/>
            <person name="Hines S."/>
            <person name="Holder M."/>
            <person name="Hume J."/>
            <person name="Jhangiani S.N."/>
            <person name="Joshi V."/>
            <person name="Khan Z.M."/>
            <person name="Kirkness E.F."/>
            <person name="Cree A."/>
            <person name="Fowler R.G."/>
            <person name="Lee S."/>
            <person name="Lewis L.R."/>
            <person name="Li Z."/>
            <person name="Liu Y.-S."/>
            <person name="Moore S.M."/>
            <person name="Muzny D."/>
            <person name="Nazareth L.V."/>
            <person name="Ngo D.N."/>
            <person name="Okwuonu G.O."/>
            <person name="Pai G."/>
            <person name="Parker D."/>
            <person name="Paul H.A."/>
            <person name="Pfannkoch C."/>
            <person name="Pohl C.S."/>
            <person name="Rogers Y.-H.C."/>
            <person name="Ruiz S.J."/>
            <person name="Sabo A."/>
            <person name="Santibanez J."/>
            <person name="Schneider B.W."/>
            <person name="Smith S.M."/>
            <person name="Sodergren E."/>
            <person name="Svatek A.F."/>
            <person name="Utterback T.R."/>
            <person name="Vattathil S."/>
            <person name="Warren W."/>
            <person name="White C.S."/>
            <person name="Chinwalla A.T."/>
            <person name="Feng Y."/>
            <person name="Halpern A.L."/>
            <person name="Hillier L.W."/>
            <person name="Huang X."/>
            <person name="Minx P."/>
            <person name="Nelson J.O."/>
            <person name="Pepin K.H."/>
            <person name="Qin X."/>
            <person name="Sutton G.G."/>
            <person name="Venter E."/>
            <person name="Walenz B.P."/>
            <person name="Wallis J.W."/>
            <person name="Worley K.C."/>
            <person name="Yang S.-P."/>
            <person name="Jones S.M."/>
            <person name="Marra M.A."/>
            <person name="Rocchi M."/>
            <person name="Schein J.E."/>
            <person name="Baertsch R."/>
            <person name="Clarke L."/>
            <person name="Csuros M."/>
            <person name="Glasscock J."/>
            <person name="Harris R.A."/>
            <person name="Havlak P."/>
            <person name="Jackson A.R."/>
            <person name="Jiang H."/>
            <person name="Liu Y."/>
            <person name="Messina D.N."/>
            <person name="Shen Y."/>
            <person name="Song H.X.-Z."/>
            <person name="Wylie T."/>
            <person name="Zhang L."/>
            <person name="Birney E."/>
            <person name="Han K."/>
            <person name="Konkel M.K."/>
            <person name="Lee J."/>
            <person name="Smit A.F.A."/>
            <person name="Ullmer B."/>
            <person name="Wang H."/>
            <person name="Xing J."/>
            <person name="Burhans R."/>
            <person name="Cheng Z."/>
            <person name="Karro J.E."/>
            <person name="Ma J."/>
            <person name="Raney B."/>
            <person name="She X."/>
            <person name="Cox M.J."/>
            <person name="Demuth J.P."/>
            <person name="Dumas L.J."/>
            <person name="Han S.-G."/>
            <person name="Hopkins J."/>
            <person name="Karimpour-Fard A."/>
            <person name="Kim Y.H."/>
            <person name="Pollack J.R."/>
            <person name="Vinar T."/>
            <person name="Addo-Quaye C."/>
            <person name="Degenhardt J."/>
            <person name="Denby A."/>
            <person name="Hubisz M.J."/>
            <person name="Indap A."/>
            <person name="Kosiol C."/>
            <person name="Lahn B.T."/>
            <person name="Lawson H.A."/>
            <person name="Marklein A."/>
            <person name="Nielsen R."/>
            <person name="Vallender E.J."/>
            <person name="Clark A.G."/>
            <person name="Ferguson B."/>
            <person name="Hernandez R.D."/>
            <person name="Hirani K."/>
            <person name="Kehrer-Sawatzki H."/>
            <person name="Kolb J."/>
            <person name="Patil S."/>
            <person name="Pu L.-L."/>
            <person name="Ren Y."/>
            <person name="Smith D.G."/>
            <person name="Wheeler D.A."/>
            <person name="Schenck I."/>
            <person name="Ball E.V."/>
            <person name="Chen R."/>
            <person name="Cooper D.N."/>
            <person name="Giardine B."/>
            <person name="Hsu F."/>
            <person name="Kent W.J."/>
            <person name="Lesk A."/>
            <person name="Nelson D.L."/>
            <person name="O'brien W.E."/>
            <person name="Pruefer K."/>
            <person name="Stenson P.D."/>
            <person name="Wallace J.C."/>
            <person name="Ke H."/>
            <person name="Liu X.-M."/>
            <person name="Wang P."/>
            <person name="Xiang A.P."/>
            <person name="Yang F."/>
            <person name="Barber G.P."/>
            <person name="Haussler D."/>
            <person name="Karolchik D."/>
            <person name="Kern A.D."/>
            <person name="Kuhn R.M."/>
            <person name="Smith K.E."/>
            <person name="Zwieg A.S."/>
        </authorList>
    </citation>
    <scope>NUCLEOTIDE SEQUENCE [LARGE SCALE GENOMIC DNA]</scope>
    <source>
        <strain evidence="3">17573</strain>
    </source>
</reference>
<keyword evidence="1" id="KW-1133">Transmembrane helix</keyword>
<evidence type="ECO:0000313" key="3">
    <source>
        <dbReference type="Proteomes" id="UP000006718"/>
    </source>
</evidence>
<dbReference type="GeneTree" id="ENSGT00940000166143"/>
<reference evidence="2" key="4">
    <citation type="submission" date="2025-09" db="UniProtKB">
        <authorList>
            <consortium name="Ensembl"/>
        </authorList>
    </citation>
    <scope>IDENTIFICATION</scope>
    <source>
        <strain evidence="2">17573</strain>
    </source>
</reference>
<dbReference type="Bgee" id="ENSMMUG00000057928">
    <property type="expression patterns" value="Expressed in olfactory segment of nasal mucosa and 1 other cell type or tissue"/>
</dbReference>
<evidence type="ECO:0000256" key="1">
    <source>
        <dbReference type="SAM" id="Phobius"/>
    </source>
</evidence>